<gene>
    <name evidence="1" type="ORF">OEZ85_002244</name>
</gene>
<protein>
    <submittedName>
        <fullName evidence="1">Uncharacterized protein</fullName>
    </submittedName>
</protein>
<reference evidence="1 2" key="1">
    <citation type="submission" date="2023-05" db="EMBL/GenBank/DDBJ databases">
        <title>A 100% complete, gapless, phased diploid assembly of the Scenedesmus obliquus UTEX 3031 genome.</title>
        <authorList>
            <person name="Biondi T.C."/>
            <person name="Hanschen E.R."/>
            <person name="Kwon T."/>
            <person name="Eng W."/>
            <person name="Kruse C.P.S."/>
            <person name="Koehler S.I."/>
            <person name="Kunde Y."/>
            <person name="Gleasner C.D."/>
            <person name="You Mak K.T."/>
            <person name="Polle J."/>
            <person name="Hovde B.T."/>
            <person name="Starkenburg S.R."/>
        </authorList>
    </citation>
    <scope>NUCLEOTIDE SEQUENCE [LARGE SCALE GENOMIC DNA]</scope>
    <source>
        <strain evidence="1 2">DOE0152z</strain>
    </source>
</reference>
<keyword evidence="2" id="KW-1185">Reference proteome</keyword>
<sequence>MNVFQMMGAAGAQLLLPSAAGKASSSDLLPGEADGSRAADVVSDSLSTSYSVTYGLLTDKECGTTRPG</sequence>
<name>A0ABY8U588_TETOB</name>
<evidence type="ECO:0000313" key="2">
    <source>
        <dbReference type="Proteomes" id="UP001244341"/>
    </source>
</evidence>
<proteinExistence type="predicted"/>
<dbReference type="EMBL" id="CP126213">
    <property type="protein sequence ID" value="WIA15617.1"/>
    <property type="molecule type" value="Genomic_DNA"/>
</dbReference>
<evidence type="ECO:0000313" key="1">
    <source>
        <dbReference type="EMBL" id="WIA15617.1"/>
    </source>
</evidence>
<accession>A0ABY8U588</accession>
<dbReference type="Proteomes" id="UP001244341">
    <property type="component" value="Chromosome 6b"/>
</dbReference>
<organism evidence="1 2">
    <name type="scientific">Tetradesmus obliquus</name>
    <name type="common">Green alga</name>
    <name type="synonym">Acutodesmus obliquus</name>
    <dbReference type="NCBI Taxonomy" id="3088"/>
    <lineage>
        <taxon>Eukaryota</taxon>
        <taxon>Viridiplantae</taxon>
        <taxon>Chlorophyta</taxon>
        <taxon>core chlorophytes</taxon>
        <taxon>Chlorophyceae</taxon>
        <taxon>CS clade</taxon>
        <taxon>Sphaeropleales</taxon>
        <taxon>Scenedesmaceae</taxon>
        <taxon>Tetradesmus</taxon>
    </lineage>
</organism>